<dbReference type="SUPFAM" id="SSF53756">
    <property type="entry name" value="UDP-Glycosyltransferase/glycogen phosphorylase"/>
    <property type="match status" value="1"/>
</dbReference>
<reference evidence="12" key="1">
    <citation type="submission" date="2022-04" db="EMBL/GenBank/DDBJ databases">
        <title>Roseomonas acroporae sp. nov., isolated from coral Acropora digitifera.</title>
        <authorList>
            <person name="Sun H."/>
        </authorList>
    </citation>
    <scope>NUCLEOTIDE SEQUENCE</scope>
    <source>
        <strain evidence="12">NAR14</strain>
    </source>
</reference>
<dbReference type="EC" id="2.4.1.182" evidence="3 11"/>
<evidence type="ECO:0000256" key="1">
    <source>
        <dbReference type="ARBA" id="ARBA00002056"/>
    </source>
</evidence>
<dbReference type="GO" id="GO:0009245">
    <property type="term" value="P:lipid A biosynthetic process"/>
    <property type="evidence" value="ECO:0007669"/>
    <property type="project" value="UniProtKB-UniRule"/>
</dbReference>
<name>A0A9X1Y7D0_9PROT</name>
<evidence type="ECO:0000256" key="2">
    <source>
        <dbReference type="ARBA" id="ARBA00007868"/>
    </source>
</evidence>
<keyword evidence="9" id="KW-0443">Lipid metabolism</keyword>
<dbReference type="GO" id="GO:0005543">
    <property type="term" value="F:phospholipid binding"/>
    <property type="evidence" value="ECO:0007669"/>
    <property type="project" value="TreeGrafter"/>
</dbReference>
<dbReference type="AlphaFoldDB" id="A0A9X1Y7D0"/>
<keyword evidence="13" id="KW-1185">Reference proteome</keyword>
<keyword evidence="6" id="KW-0441">Lipid A biosynthesis</keyword>
<comment type="catalytic activity">
    <reaction evidence="10">
        <text>a lipid X + a UDP-2-N,3-O-bis[(3R)-3-hydroxyacyl]-alpha-D-glucosamine = a lipid A disaccharide + UDP + H(+)</text>
        <dbReference type="Rhea" id="RHEA:67828"/>
        <dbReference type="ChEBI" id="CHEBI:15378"/>
        <dbReference type="ChEBI" id="CHEBI:58223"/>
        <dbReference type="ChEBI" id="CHEBI:137748"/>
        <dbReference type="ChEBI" id="CHEBI:176338"/>
        <dbReference type="ChEBI" id="CHEBI:176343"/>
        <dbReference type="EC" id="2.4.1.182"/>
    </reaction>
</comment>
<comment type="function">
    <text evidence="1">Condensation of UDP-2,3-diacylglucosamine and 2,3-diacylglucosamine-1-phosphate to form lipid A disaccharide, a precursor of lipid A, a phosphorylated glycolipid that anchors the lipopolysaccharide to the outer membrane of the cell.</text>
</comment>
<evidence type="ECO:0000256" key="9">
    <source>
        <dbReference type="ARBA" id="ARBA00023098"/>
    </source>
</evidence>
<evidence type="ECO:0000313" key="12">
    <source>
        <dbReference type="EMBL" id="MCK8784480.1"/>
    </source>
</evidence>
<gene>
    <name evidence="12" type="primary">lpxB</name>
    <name evidence="12" type="ORF">M0638_08820</name>
</gene>
<dbReference type="RefSeq" id="WP_248666606.1">
    <property type="nucleotide sequence ID" value="NZ_JALPRX010000034.1"/>
</dbReference>
<evidence type="ECO:0000256" key="5">
    <source>
        <dbReference type="ARBA" id="ARBA00022516"/>
    </source>
</evidence>
<keyword evidence="5" id="KW-0444">Lipid biosynthesis</keyword>
<evidence type="ECO:0000256" key="11">
    <source>
        <dbReference type="NCBIfam" id="TIGR00215"/>
    </source>
</evidence>
<sequence>MTLVYLVAGEASGDVLGARLMAALRRQSPGIEFAGIGGPRMAEQGLASLFPMHELANMGLLEVVPKLRRLLGRLDEAAADIAARRPAAVVTIDVPGFARRLMTRVKPLGVPLVHYVAPQVWAWRPGRVRKWAPLVDRILALLPFEAPFFEKAGIPVSFVGHPVLEGGAAAGDPARFHAAHPLPPGARPVIVMPGSRHGEIRRLLALFGEALARAAPRLPGLLPVVPVSAAVADSVRAGVARWPMPVLVLEDGPAKFDAFAAVAAADGVALTKSGTSSLELAVAGVPHLVAYRMNPATAAIARRLIKVQHASLVNLLGDAPSVPEFIQERCTPALLAEALAGLATEPAARAAQRAAFGTVLARLRAPEGAPGDAAAAAVLAEIGGRVRPEA</sequence>
<comment type="similarity">
    <text evidence="2">Belongs to the LpxB family.</text>
</comment>
<evidence type="ECO:0000256" key="7">
    <source>
        <dbReference type="ARBA" id="ARBA00022676"/>
    </source>
</evidence>
<protein>
    <recommendedName>
        <fullName evidence="4 11">Lipid-A-disaccharide synthase</fullName>
        <ecNumber evidence="3 11">2.4.1.182</ecNumber>
    </recommendedName>
</protein>
<evidence type="ECO:0000256" key="6">
    <source>
        <dbReference type="ARBA" id="ARBA00022556"/>
    </source>
</evidence>
<dbReference type="GO" id="GO:0016020">
    <property type="term" value="C:membrane"/>
    <property type="evidence" value="ECO:0007669"/>
    <property type="project" value="GOC"/>
</dbReference>
<dbReference type="PANTHER" id="PTHR30372">
    <property type="entry name" value="LIPID-A-DISACCHARIDE SYNTHASE"/>
    <property type="match status" value="1"/>
</dbReference>
<keyword evidence="8 12" id="KW-0808">Transferase</keyword>
<dbReference type="Proteomes" id="UP001139516">
    <property type="component" value="Unassembled WGS sequence"/>
</dbReference>
<evidence type="ECO:0000256" key="4">
    <source>
        <dbReference type="ARBA" id="ARBA00020902"/>
    </source>
</evidence>
<dbReference type="PANTHER" id="PTHR30372:SF4">
    <property type="entry name" value="LIPID-A-DISACCHARIDE SYNTHASE, MITOCHONDRIAL-RELATED"/>
    <property type="match status" value="1"/>
</dbReference>
<evidence type="ECO:0000313" key="13">
    <source>
        <dbReference type="Proteomes" id="UP001139516"/>
    </source>
</evidence>
<comment type="caution">
    <text evidence="12">The sequence shown here is derived from an EMBL/GenBank/DDBJ whole genome shotgun (WGS) entry which is preliminary data.</text>
</comment>
<dbReference type="EMBL" id="JALPRX010000034">
    <property type="protein sequence ID" value="MCK8784480.1"/>
    <property type="molecule type" value="Genomic_DNA"/>
</dbReference>
<organism evidence="12 13">
    <name type="scientific">Roseomonas acroporae</name>
    <dbReference type="NCBI Taxonomy" id="2937791"/>
    <lineage>
        <taxon>Bacteria</taxon>
        <taxon>Pseudomonadati</taxon>
        <taxon>Pseudomonadota</taxon>
        <taxon>Alphaproteobacteria</taxon>
        <taxon>Acetobacterales</taxon>
        <taxon>Roseomonadaceae</taxon>
        <taxon>Roseomonas</taxon>
    </lineage>
</organism>
<dbReference type="GO" id="GO:0008915">
    <property type="term" value="F:lipid-A-disaccharide synthase activity"/>
    <property type="evidence" value="ECO:0007669"/>
    <property type="project" value="UniProtKB-UniRule"/>
</dbReference>
<dbReference type="Pfam" id="PF02684">
    <property type="entry name" value="LpxB"/>
    <property type="match status" value="1"/>
</dbReference>
<evidence type="ECO:0000256" key="10">
    <source>
        <dbReference type="ARBA" id="ARBA00048975"/>
    </source>
</evidence>
<evidence type="ECO:0000256" key="8">
    <source>
        <dbReference type="ARBA" id="ARBA00022679"/>
    </source>
</evidence>
<keyword evidence="7 12" id="KW-0328">Glycosyltransferase</keyword>
<dbReference type="NCBIfam" id="TIGR00215">
    <property type="entry name" value="lpxB"/>
    <property type="match status" value="1"/>
</dbReference>
<proteinExistence type="inferred from homology"/>
<dbReference type="InterPro" id="IPR003835">
    <property type="entry name" value="Glyco_trans_19"/>
</dbReference>
<evidence type="ECO:0000256" key="3">
    <source>
        <dbReference type="ARBA" id="ARBA00012687"/>
    </source>
</evidence>
<accession>A0A9X1Y7D0</accession>